<evidence type="ECO:0000256" key="4">
    <source>
        <dbReference type="ARBA" id="ARBA00022759"/>
    </source>
</evidence>
<keyword evidence="4 9" id="KW-0255">Endonuclease</keyword>
<evidence type="ECO:0000256" key="12">
    <source>
        <dbReference type="PIRSR" id="PIRSR004803-3"/>
    </source>
</evidence>
<dbReference type="EC" id="3.1.-.-" evidence="9"/>
<keyword evidence="6 12" id="KW-0862">Zinc</keyword>
<comment type="subcellular location">
    <subcellularLocation>
        <location evidence="9">Cytoplasm</location>
    </subcellularLocation>
</comment>
<dbReference type="InterPro" id="IPR011108">
    <property type="entry name" value="RMMBL"/>
</dbReference>
<dbReference type="InterPro" id="IPR055132">
    <property type="entry name" value="RNase_J_b_CASP"/>
</dbReference>
<dbReference type="InterPro" id="IPR041636">
    <property type="entry name" value="RNase_J_C"/>
</dbReference>
<dbReference type="HAMAP" id="MF_01491">
    <property type="entry name" value="RNase_J_bact"/>
    <property type="match status" value="1"/>
</dbReference>
<dbReference type="GO" id="GO:0004521">
    <property type="term" value="F:RNA endonuclease activity"/>
    <property type="evidence" value="ECO:0007669"/>
    <property type="project" value="UniProtKB-UniRule"/>
</dbReference>
<keyword evidence="8 9" id="KW-0694">RNA-binding</keyword>
<accession>A0A9D6LMN0</accession>
<dbReference type="InterPro" id="IPR004613">
    <property type="entry name" value="RNase_J"/>
</dbReference>
<feature type="binding site" evidence="12">
    <location>
        <position position="115"/>
    </location>
    <ligand>
        <name>Zn(2+)</name>
        <dbReference type="ChEBI" id="CHEBI:29105"/>
        <label>1</label>
        <note>catalytic</note>
    </ligand>
</feature>
<dbReference type="PANTHER" id="PTHR43694">
    <property type="entry name" value="RIBONUCLEASE J"/>
    <property type="match status" value="1"/>
</dbReference>
<evidence type="ECO:0000313" key="16">
    <source>
        <dbReference type="Proteomes" id="UP000808388"/>
    </source>
</evidence>
<feature type="active site" description="Proton donor" evidence="10">
    <location>
        <position position="236"/>
    </location>
</feature>
<protein>
    <recommendedName>
        <fullName evidence="9">Ribonuclease J</fullName>
        <shortName evidence="9">RNase J</shortName>
        <ecNumber evidence="9">3.1.-.-</ecNumber>
    </recommendedName>
</protein>
<evidence type="ECO:0000256" key="8">
    <source>
        <dbReference type="ARBA" id="ARBA00022884"/>
    </source>
</evidence>
<dbReference type="SMART" id="SM00849">
    <property type="entry name" value="Lactamase_B"/>
    <property type="match status" value="1"/>
</dbReference>
<evidence type="ECO:0000256" key="2">
    <source>
        <dbReference type="ARBA" id="ARBA00022722"/>
    </source>
</evidence>
<feature type="binding site" evidence="12">
    <location>
        <position position="117"/>
    </location>
    <ligand>
        <name>Zn(2+)</name>
        <dbReference type="ChEBI" id="CHEBI:29105"/>
        <label>1</label>
        <note>catalytic</note>
    </ligand>
</feature>
<proteinExistence type="inferred from homology"/>
<dbReference type="Pfam" id="PF00753">
    <property type="entry name" value="Lactamase_B"/>
    <property type="match status" value="1"/>
</dbReference>
<feature type="region of interest" description="Disordered" evidence="13">
    <location>
        <begin position="1"/>
        <end position="35"/>
    </location>
</feature>
<comment type="function">
    <text evidence="9">An RNase that has 5'-3' exonuclease and possibly endonuclease activity. Involved in maturation of rRNA and in some organisms also mRNA maturation and/or decay.</text>
</comment>
<evidence type="ECO:0000256" key="1">
    <source>
        <dbReference type="ARBA" id="ARBA00022490"/>
    </source>
</evidence>
<feature type="compositionally biased region" description="Basic and acidic residues" evidence="13">
    <location>
        <begin position="8"/>
        <end position="17"/>
    </location>
</feature>
<keyword evidence="9" id="KW-0698">rRNA processing</keyword>
<feature type="binding site" evidence="12">
    <location>
        <position position="485"/>
    </location>
    <ligand>
        <name>Ca(2+)</name>
        <dbReference type="ChEBI" id="CHEBI:29108"/>
    </ligand>
</feature>
<dbReference type="InterPro" id="IPR030854">
    <property type="entry name" value="RNase_J_bac"/>
</dbReference>
<feature type="binding site" evidence="12">
    <location>
        <position position="204"/>
    </location>
    <ligand>
        <name>Zn(2+)</name>
        <dbReference type="ChEBI" id="CHEBI:29105"/>
        <label>1</label>
        <note>catalytic</note>
    </ligand>
</feature>
<feature type="binding site" evidence="12">
    <location>
        <position position="113"/>
    </location>
    <ligand>
        <name>Zn(2+)</name>
        <dbReference type="ChEBI" id="CHEBI:29105"/>
        <label>1</label>
        <note>catalytic</note>
    </ligand>
</feature>
<feature type="active site" description="Proton acceptor" evidence="10">
    <location>
        <position position="409"/>
    </location>
</feature>
<evidence type="ECO:0000256" key="5">
    <source>
        <dbReference type="ARBA" id="ARBA00022801"/>
    </source>
</evidence>
<dbReference type="PANTHER" id="PTHR43694:SF1">
    <property type="entry name" value="RIBONUCLEASE J"/>
    <property type="match status" value="1"/>
</dbReference>
<dbReference type="GO" id="GO:0008270">
    <property type="term" value="F:zinc ion binding"/>
    <property type="evidence" value="ECO:0007669"/>
    <property type="project" value="InterPro"/>
</dbReference>
<dbReference type="GO" id="GO:0003723">
    <property type="term" value="F:RNA binding"/>
    <property type="evidence" value="ECO:0007669"/>
    <property type="project" value="UniProtKB-UniRule"/>
</dbReference>
<dbReference type="Gene3D" id="3.10.20.580">
    <property type="match status" value="1"/>
</dbReference>
<dbReference type="Gene3D" id="3.60.15.10">
    <property type="entry name" value="Ribonuclease Z/Hydroxyacylglutathione hydrolase-like"/>
    <property type="match status" value="1"/>
</dbReference>
<keyword evidence="1 9" id="KW-0963">Cytoplasm</keyword>
<comment type="cofactor">
    <cofactor evidence="12">
        <name>Zn(2+)</name>
        <dbReference type="ChEBI" id="CHEBI:29105"/>
    </cofactor>
    <text evidence="12">Binds 2 Zn(2+) ions per subunit. It is not clear if Zn(2+) or Mg(2+) is physiologically important.</text>
</comment>
<evidence type="ECO:0000256" key="9">
    <source>
        <dbReference type="HAMAP-Rule" id="MF_01491"/>
    </source>
</evidence>
<evidence type="ECO:0000256" key="3">
    <source>
        <dbReference type="ARBA" id="ARBA00022723"/>
    </source>
</evidence>
<dbReference type="GO" id="GO:0006364">
    <property type="term" value="P:rRNA processing"/>
    <property type="evidence" value="ECO:0007669"/>
    <property type="project" value="UniProtKB-UniRule"/>
</dbReference>
<gene>
    <name evidence="9" type="primary">rnj</name>
    <name evidence="15" type="ORF">HY220_00925</name>
</gene>
<keyword evidence="5 9" id="KW-0378">Hydrolase</keyword>
<name>A0A9D6LMN0_9BACT</name>
<feature type="binding site" evidence="12">
    <location>
        <position position="88"/>
    </location>
    <ligand>
        <name>Ca(2+)</name>
        <dbReference type="ChEBI" id="CHEBI:29108"/>
    </ligand>
</feature>
<comment type="caution">
    <text evidence="15">The sequence shown here is derived from an EMBL/GenBank/DDBJ whole genome shotgun (WGS) entry which is preliminary data.</text>
</comment>
<evidence type="ECO:0000256" key="11">
    <source>
        <dbReference type="PIRSR" id="PIRSR004803-2"/>
    </source>
</evidence>
<evidence type="ECO:0000256" key="6">
    <source>
        <dbReference type="ARBA" id="ARBA00022833"/>
    </source>
</evidence>
<dbReference type="Pfam" id="PF22505">
    <property type="entry name" value="RNase_J_b_CASP"/>
    <property type="match status" value="1"/>
</dbReference>
<dbReference type="Proteomes" id="UP000808388">
    <property type="component" value="Unassembled WGS sequence"/>
</dbReference>
<dbReference type="AlphaFoldDB" id="A0A9D6LMN0"/>
<feature type="binding site" evidence="12">
    <location>
        <position position="90"/>
    </location>
    <ligand>
        <name>Ca(2+)</name>
        <dbReference type="ChEBI" id="CHEBI:29108"/>
    </ligand>
</feature>
<dbReference type="Gene3D" id="3.40.50.10710">
    <property type="entry name" value="Metallo-hydrolase/oxidoreductase"/>
    <property type="match status" value="1"/>
</dbReference>
<dbReference type="EMBL" id="JACQCQ010000002">
    <property type="protein sequence ID" value="MBI3627299.1"/>
    <property type="molecule type" value="Genomic_DNA"/>
</dbReference>
<dbReference type="Pfam" id="PF17770">
    <property type="entry name" value="RNase_J_C"/>
    <property type="match status" value="1"/>
</dbReference>
<dbReference type="SUPFAM" id="SSF56281">
    <property type="entry name" value="Metallo-hydrolase/oxidoreductase"/>
    <property type="match status" value="1"/>
</dbReference>
<dbReference type="GO" id="GO:0005737">
    <property type="term" value="C:cytoplasm"/>
    <property type="evidence" value="ECO:0007669"/>
    <property type="project" value="UniProtKB-SubCell"/>
</dbReference>
<dbReference type="CDD" id="cd07714">
    <property type="entry name" value="RNaseJ_MBL-fold"/>
    <property type="match status" value="1"/>
</dbReference>
<comment type="subunit">
    <text evidence="9">Homodimer, may be a subunit of the RNA degradosome.</text>
</comment>
<comment type="cofactor">
    <cofactor evidence="12">
        <name>Ca(2+)</name>
        <dbReference type="ChEBI" id="CHEBI:29108"/>
    </cofactor>
    <text evidence="12">Binds 1 Ca(2+) cation per subunit. Seen in 1 crystal structure, it is not clear if it is physiologically important.</text>
</comment>
<sequence>MRPSVQKPRRDFRDRRNSSRGRGRGPLPFRARPEPREKSAVNIKLGVLRVIPLGGLEEVGRNSMLLEYGGDIIVIDLGLQFPEENMPGVDYIIPDATYLKQNKDKIRGVIITHAHYDHIGGIPYVIPQIGNPTVYAMPLTRAIILKRQEDFKHMGEIDIQEIKEDTTLELGVFKIEFFHVNHNIPDTVGVAIHTPVGIICHTADFKFDNNPHGDKPADYARIARLSQEGVLMLMSDSTGAERPGHSISESTIFQNLDEIFAACKGRIITATFASLISRIQQLITLAEKYDRKVIVEGYSMKSNVALAQELGYIKAKKGTIIDVRDADNFAPNRILVIGTGAQGESGAMLMRIAQREHKFIRFEEGDTVIFSSSVIVGNERTIQSLKDIIYRQGANVFHYGMMDIHAGGHAQQEDLKLMINLMRPKFFMPIHGNYFMLKLHANLAESVGIPKENIMIAGNGKIVELTADSARIAKEEVSANYVFVDGLGVGDVGEVVLRDRQMLAEDGIFVIIAIVDSKTGKVYTSPDIISRGFIYLRENQELLKMVRHKVKEIVEHTTTAGQHPVNWSYIRYQIRDDIGQFLYQKTHRRPMVLPVVTEI</sequence>
<feature type="binding site" evidence="11">
    <location>
        <begin position="405"/>
        <end position="409"/>
    </location>
    <ligand>
        <name>substrate</name>
    </ligand>
</feature>
<feature type="binding site" evidence="12">
    <location>
        <position position="182"/>
    </location>
    <ligand>
        <name>Zn(2+)</name>
        <dbReference type="ChEBI" id="CHEBI:29105"/>
        <label>1</label>
        <note>catalytic</note>
    </ligand>
</feature>
<dbReference type="InterPro" id="IPR001279">
    <property type="entry name" value="Metallo-B-lactamas"/>
</dbReference>
<dbReference type="Pfam" id="PF07521">
    <property type="entry name" value="RMMBL"/>
    <property type="match status" value="1"/>
</dbReference>
<keyword evidence="7 9" id="KW-0269">Exonuclease</keyword>
<evidence type="ECO:0000259" key="14">
    <source>
        <dbReference type="SMART" id="SM00849"/>
    </source>
</evidence>
<dbReference type="NCBIfam" id="TIGR00649">
    <property type="entry name" value="MG423"/>
    <property type="match status" value="1"/>
</dbReference>
<dbReference type="PIRSF" id="PIRSF004803">
    <property type="entry name" value="RnjA"/>
    <property type="match status" value="1"/>
</dbReference>
<comment type="caution">
    <text evidence="9">Lacks conserved residue(s) required for the propagation of feature annotation.</text>
</comment>
<evidence type="ECO:0000256" key="10">
    <source>
        <dbReference type="PIRSR" id="PIRSR004803-1"/>
    </source>
</evidence>
<dbReference type="InterPro" id="IPR036866">
    <property type="entry name" value="RibonucZ/Hydroxyglut_hydro"/>
</dbReference>
<evidence type="ECO:0000313" key="15">
    <source>
        <dbReference type="EMBL" id="MBI3627299.1"/>
    </source>
</evidence>
<feature type="binding site" evidence="12">
    <location>
        <position position="118"/>
    </location>
    <ligand>
        <name>Zn(2+)</name>
        <dbReference type="ChEBI" id="CHEBI:29105"/>
        <label>1</label>
        <note>catalytic</note>
    </ligand>
</feature>
<keyword evidence="2 9" id="KW-0540">Nuclease</keyword>
<evidence type="ECO:0000256" key="13">
    <source>
        <dbReference type="SAM" id="MobiDB-lite"/>
    </source>
</evidence>
<dbReference type="InterPro" id="IPR042173">
    <property type="entry name" value="RNase_J_2"/>
</dbReference>
<comment type="similarity">
    <text evidence="9">Belongs to the metallo-beta-lactamase superfamily. RNA-metabolizing metallo-beta-lactamase-like family. Bacterial RNase J subfamily.</text>
</comment>
<organism evidence="15 16">
    <name type="scientific">Candidatus Sungiibacteriota bacterium</name>
    <dbReference type="NCBI Taxonomy" id="2750080"/>
    <lineage>
        <taxon>Bacteria</taxon>
        <taxon>Candidatus Sungiibacteriota</taxon>
    </lineage>
</organism>
<keyword evidence="12" id="KW-0106">Calcium</keyword>
<feature type="domain" description="Metallo-beta-lactamase" evidence="14">
    <location>
        <begin position="60"/>
        <end position="256"/>
    </location>
</feature>
<keyword evidence="3 12" id="KW-0479">Metal-binding</keyword>
<evidence type="ECO:0000256" key="7">
    <source>
        <dbReference type="ARBA" id="ARBA00022839"/>
    </source>
</evidence>
<feature type="binding site" evidence="12">
    <location>
        <position position="431"/>
    </location>
    <ligand>
        <name>Zn(2+)</name>
        <dbReference type="ChEBI" id="CHEBI:29105"/>
        <label>1</label>
        <note>catalytic</note>
    </ligand>
</feature>
<reference evidence="15" key="1">
    <citation type="submission" date="2020-07" db="EMBL/GenBank/DDBJ databases">
        <title>Huge and variable diversity of episymbiotic CPR bacteria and DPANN archaea in groundwater ecosystems.</title>
        <authorList>
            <person name="He C.Y."/>
            <person name="Keren R."/>
            <person name="Whittaker M."/>
            <person name="Farag I.F."/>
            <person name="Doudna J."/>
            <person name="Cate J.H.D."/>
            <person name="Banfield J.F."/>
        </authorList>
    </citation>
    <scope>NUCLEOTIDE SEQUENCE</scope>
    <source>
        <strain evidence="15">NC_groundwater_972_Pr1_S-0.2um_49_27</strain>
    </source>
</reference>
<dbReference type="GO" id="GO:0004534">
    <property type="term" value="F:5'-3' RNA exonuclease activity"/>
    <property type="evidence" value="ECO:0007669"/>
    <property type="project" value="UniProtKB-UniRule"/>
</dbReference>